<accession>A0A0C9WH69</accession>
<keyword evidence="3" id="KW-1185">Reference proteome</keyword>
<sequence>MSSVSPRSRPNGEGRGSDLLDGRGGSNTANTAKAPRYCAFFYPWPPIQLSYLHGSTVYYRLYTKDGAIRSINPIYANDEFIGRTLSRLITPPHTALSIKNHLCNIEGFHAGNSSTLIESFLSTVAMEASARVRFKGDSGPGLSQDDPLIFVVEPRGDEKRSLPLGQSALPDSVRHEPRYLYYRIYNKGGAIATRMSFDADDEFLGRVNTLSVTPPHTVASLGSRIASAEGVVKSKIQLFEDTDGDALMDDNDQLSLLAQTYPGCAEDDPIAVVCEDEPPSQAGGDVIDDAWWS</sequence>
<gene>
    <name evidence="2" type="ORF">K443DRAFT_525302</name>
</gene>
<proteinExistence type="predicted"/>
<name>A0A0C9WH69_9AGAR</name>
<dbReference type="HOGENOM" id="CLU_033651_1_1_1"/>
<dbReference type="Proteomes" id="UP000054477">
    <property type="component" value="Unassembled WGS sequence"/>
</dbReference>
<dbReference type="EMBL" id="KN839132">
    <property type="protein sequence ID" value="KIJ90674.1"/>
    <property type="molecule type" value="Genomic_DNA"/>
</dbReference>
<reference evidence="3" key="2">
    <citation type="submission" date="2015-01" db="EMBL/GenBank/DDBJ databases">
        <title>Evolutionary Origins and Diversification of the Mycorrhizal Mutualists.</title>
        <authorList>
            <consortium name="DOE Joint Genome Institute"/>
            <consortium name="Mycorrhizal Genomics Consortium"/>
            <person name="Kohler A."/>
            <person name="Kuo A."/>
            <person name="Nagy L.G."/>
            <person name="Floudas D."/>
            <person name="Copeland A."/>
            <person name="Barry K.W."/>
            <person name="Cichocki N."/>
            <person name="Veneault-Fourrey C."/>
            <person name="LaButti K."/>
            <person name="Lindquist E.A."/>
            <person name="Lipzen A."/>
            <person name="Lundell T."/>
            <person name="Morin E."/>
            <person name="Murat C."/>
            <person name="Riley R."/>
            <person name="Ohm R."/>
            <person name="Sun H."/>
            <person name="Tunlid A."/>
            <person name="Henrissat B."/>
            <person name="Grigoriev I.V."/>
            <person name="Hibbett D.S."/>
            <person name="Martin F."/>
        </authorList>
    </citation>
    <scope>NUCLEOTIDE SEQUENCE [LARGE SCALE GENOMIC DNA]</scope>
    <source>
        <strain evidence="3">LaAM-08-1</strain>
    </source>
</reference>
<organism evidence="2 3">
    <name type="scientific">Laccaria amethystina LaAM-08-1</name>
    <dbReference type="NCBI Taxonomy" id="1095629"/>
    <lineage>
        <taxon>Eukaryota</taxon>
        <taxon>Fungi</taxon>
        <taxon>Dikarya</taxon>
        <taxon>Basidiomycota</taxon>
        <taxon>Agaricomycotina</taxon>
        <taxon>Agaricomycetes</taxon>
        <taxon>Agaricomycetidae</taxon>
        <taxon>Agaricales</taxon>
        <taxon>Agaricineae</taxon>
        <taxon>Hydnangiaceae</taxon>
        <taxon>Laccaria</taxon>
    </lineage>
</organism>
<dbReference type="OrthoDB" id="3025911at2759"/>
<feature type="region of interest" description="Disordered" evidence="1">
    <location>
        <begin position="1"/>
        <end position="26"/>
    </location>
</feature>
<evidence type="ECO:0000313" key="3">
    <source>
        <dbReference type="Proteomes" id="UP000054477"/>
    </source>
</evidence>
<reference evidence="2 3" key="1">
    <citation type="submission" date="2014-04" db="EMBL/GenBank/DDBJ databases">
        <authorList>
            <consortium name="DOE Joint Genome Institute"/>
            <person name="Kuo A."/>
            <person name="Kohler A."/>
            <person name="Nagy L.G."/>
            <person name="Floudas D."/>
            <person name="Copeland A."/>
            <person name="Barry K.W."/>
            <person name="Cichocki N."/>
            <person name="Veneault-Fourrey C."/>
            <person name="LaButti K."/>
            <person name="Lindquist E.A."/>
            <person name="Lipzen A."/>
            <person name="Lundell T."/>
            <person name="Morin E."/>
            <person name="Murat C."/>
            <person name="Sun H."/>
            <person name="Tunlid A."/>
            <person name="Henrissat B."/>
            <person name="Grigoriev I.V."/>
            <person name="Hibbett D.S."/>
            <person name="Martin F."/>
            <person name="Nordberg H.P."/>
            <person name="Cantor M.N."/>
            <person name="Hua S.X."/>
        </authorList>
    </citation>
    <scope>NUCLEOTIDE SEQUENCE [LARGE SCALE GENOMIC DNA]</scope>
    <source>
        <strain evidence="2 3">LaAM-08-1</strain>
    </source>
</reference>
<evidence type="ECO:0000256" key="1">
    <source>
        <dbReference type="SAM" id="MobiDB-lite"/>
    </source>
</evidence>
<evidence type="ECO:0000313" key="2">
    <source>
        <dbReference type="EMBL" id="KIJ90674.1"/>
    </source>
</evidence>
<dbReference type="AlphaFoldDB" id="A0A0C9WH69"/>
<protein>
    <submittedName>
        <fullName evidence="2">Uncharacterized protein</fullName>
    </submittedName>
</protein>
<feature type="compositionally biased region" description="Basic and acidic residues" evidence="1">
    <location>
        <begin position="10"/>
        <end position="21"/>
    </location>
</feature>